<organism evidence="1 2">
    <name type="scientific">Penicillium rubens (strain ATCC 28089 / DSM 1075 / NRRL 1951 / Wisconsin 54-1255)</name>
    <name type="common">Penicillium chrysogenum</name>
    <dbReference type="NCBI Taxonomy" id="500485"/>
    <lineage>
        <taxon>Eukaryota</taxon>
        <taxon>Fungi</taxon>
        <taxon>Dikarya</taxon>
        <taxon>Ascomycota</taxon>
        <taxon>Pezizomycotina</taxon>
        <taxon>Eurotiomycetes</taxon>
        <taxon>Eurotiomycetidae</taxon>
        <taxon>Eurotiales</taxon>
        <taxon>Aspergillaceae</taxon>
        <taxon>Penicillium</taxon>
        <taxon>Penicillium chrysogenum species complex</taxon>
    </lineage>
</organism>
<dbReference type="AlphaFoldDB" id="B6H4L6"/>
<dbReference type="VEuPathDB" id="FungiDB:PCH_Pc13g09240"/>
<sequence>MPIAEEVLEATTLGRAINDASNKTLRAVLKSICAKNDQACKEAESQLVVTDTDTNTEESSGNNKRQVPRYAFCANCEKELDVTTNTKEICRYHPEPSEPTGDDLYVDNYDEFEVDTDEMREDFPECFTFACCDGNLKDNPDGFTSMYEVEAVGPTTPPFHEGTQGSKVALSLCPWILQYQASPGHMDLRSIHEGVYGSHLLLK</sequence>
<dbReference type="HOGENOM" id="CLU_116840_0_0_1"/>
<reference evidence="1 2" key="1">
    <citation type="journal article" date="2008" name="Nat. Biotechnol.">
        <title>Genome sequencing and analysis of the filamentous fungus Penicillium chrysogenum.</title>
        <authorList>
            <person name="van den Berg M.A."/>
            <person name="Albang R."/>
            <person name="Albermann K."/>
            <person name="Badger J.H."/>
            <person name="Daran J.-M."/>
            <person name="Driessen A.J.M."/>
            <person name="Garcia-Estrada C."/>
            <person name="Fedorova N.D."/>
            <person name="Harris D.M."/>
            <person name="Heijne W.H.M."/>
            <person name="Joardar V.S."/>
            <person name="Kiel J.A.K.W."/>
            <person name="Kovalchuk A."/>
            <person name="Martin J.F."/>
            <person name="Nierman W.C."/>
            <person name="Nijland J.G."/>
            <person name="Pronk J.T."/>
            <person name="Roubos J.A."/>
            <person name="van der Klei I.J."/>
            <person name="van Peij N.N.M.E."/>
            <person name="Veenhuis M."/>
            <person name="von Doehren H."/>
            <person name="Wagner C."/>
            <person name="Wortman J.R."/>
            <person name="Bovenberg R.A.L."/>
        </authorList>
    </citation>
    <scope>NUCLEOTIDE SEQUENCE [LARGE SCALE GENOMIC DNA]</scope>
    <source>
        <strain evidence="2">ATCC 28089 / DSM 1075 / NRRL 1951 / Wisconsin 54-1255</strain>
    </source>
</reference>
<dbReference type="PANTHER" id="PTHR38167:SF1">
    <property type="entry name" value="C2H2-TYPE DOMAIN-CONTAINING PROTEIN"/>
    <property type="match status" value="1"/>
</dbReference>
<name>B6H4L6_PENRW</name>
<dbReference type="KEGG" id="pcs:N7525_003253"/>
<accession>B6H4L6</accession>
<gene>
    <name evidence="1" type="ORF">Pc13g09240</name>
    <name evidence="1" type="ORF">PCH_Pc13g09240</name>
</gene>
<evidence type="ECO:0000313" key="1">
    <source>
        <dbReference type="EMBL" id="CAP91993.1"/>
    </source>
</evidence>
<dbReference type="GeneID" id="8316051"/>
<dbReference type="STRING" id="500485.B6H4L6"/>
<dbReference type="Proteomes" id="UP000000724">
    <property type="component" value="Contig Pc00c13"/>
</dbReference>
<dbReference type="EMBL" id="AM920428">
    <property type="protein sequence ID" value="CAP91993.1"/>
    <property type="molecule type" value="Genomic_DNA"/>
</dbReference>
<protein>
    <submittedName>
        <fullName evidence="1">Uncharacterized protein</fullName>
    </submittedName>
</protein>
<dbReference type="OrthoDB" id="5422613at2759"/>
<dbReference type="PANTHER" id="PTHR38167">
    <property type="entry name" value="C2H2-TYPE DOMAIN-CONTAINING PROTEIN"/>
    <property type="match status" value="1"/>
</dbReference>
<proteinExistence type="predicted"/>
<keyword evidence="2" id="KW-1185">Reference proteome</keyword>
<dbReference type="OMA" id="FCINCEK"/>
<evidence type="ECO:0000313" key="2">
    <source>
        <dbReference type="Proteomes" id="UP000000724"/>
    </source>
</evidence>